<evidence type="ECO:0000313" key="3">
    <source>
        <dbReference type="Proteomes" id="UP000277007"/>
    </source>
</evidence>
<reference evidence="2 3" key="1">
    <citation type="submission" date="2018-12" db="EMBL/GenBank/DDBJ databases">
        <authorList>
            <person name="Yang Y."/>
        </authorList>
    </citation>
    <scope>NUCLEOTIDE SEQUENCE [LARGE SCALE GENOMIC DNA]</scope>
    <source>
        <strain evidence="2 3">L-25-5w-1</strain>
    </source>
</reference>
<feature type="chain" id="PRO_5019213061" evidence="1">
    <location>
        <begin position="23"/>
        <end position="63"/>
    </location>
</feature>
<name>A0A431VB08_9PROT</name>
<proteinExistence type="predicted"/>
<dbReference type="EMBL" id="RXMA01000035">
    <property type="protein sequence ID" value="RTR15068.1"/>
    <property type="molecule type" value="Genomic_DNA"/>
</dbReference>
<gene>
    <name evidence="2" type="ORF">EJ903_23140</name>
</gene>
<sequence length="63" mass="6713">MSRIALMVGVAAVALASGSAFAQSKSKFDMTIGGDAYFEAGIVGQDKDSNLRSTDFRNRLRLV</sequence>
<comment type="caution">
    <text evidence="2">The sequence shown here is derived from an EMBL/GenBank/DDBJ whole genome shotgun (WGS) entry which is preliminary data.</text>
</comment>
<evidence type="ECO:0000313" key="2">
    <source>
        <dbReference type="EMBL" id="RTR15068.1"/>
    </source>
</evidence>
<feature type="non-terminal residue" evidence="2">
    <location>
        <position position="63"/>
    </location>
</feature>
<accession>A0A431VB08</accession>
<keyword evidence="3" id="KW-1185">Reference proteome</keyword>
<keyword evidence="1" id="KW-0732">Signal</keyword>
<evidence type="ECO:0000256" key="1">
    <source>
        <dbReference type="SAM" id="SignalP"/>
    </source>
</evidence>
<feature type="signal peptide" evidence="1">
    <location>
        <begin position="1"/>
        <end position="22"/>
    </location>
</feature>
<dbReference type="Proteomes" id="UP000277007">
    <property type="component" value="Unassembled WGS sequence"/>
</dbReference>
<dbReference type="AlphaFoldDB" id="A0A431VB08"/>
<organism evidence="2 3">
    <name type="scientific">Azospirillum griseum</name>
    <dbReference type="NCBI Taxonomy" id="2496639"/>
    <lineage>
        <taxon>Bacteria</taxon>
        <taxon>Pseudomonadati</taxon>
        <taxon>Pseudomonadota</taxon>
        <taxon>Alphaproteobacteria</taxon>
        <taxon>Rhodospirillales</taxon>
        <taxon>Azospirillaceae</taxon>
        <taxon>Azospirillum</taxon>
    </lineage>
</organism>
<protein>
    <submittedName>
        <fullName evidence="2">Porin</fullName>
    </submittedName>
</protein>